<name>A0A1X2HMV0_SYNRA</name>
<organism evidence="2 3">
    <name type="scientific">Syncephalastrum racemosum</name>
    <name type="common">Filamentous fungus</name>
    <dbReference type="NCBI Taxonomy" id="13706"/>
    <lineage>
        <taxon>Eukaryota</taxon>
        <taxon>Fungi</taxon>
        <taxon>Fungi incertae sedis</taxon>
        <taxon>Mucoromycota</taxon>
        <taxon>Mucoromycotina</taxon>
        <taxon>Mucoromycetes</taxon>
        <taxon>Mucorales</taxon>
        <taxon>Syncephalastraceae</taxon>
        <taxon>Syncephalastrum</taxon>
    </lineage>
</organism>
<dbReference type="GO" id="GO:0004672">
    <property type="term" value="F:protein kinase activity"/>
    <property type="evidence" value="ECO:0007669"/>
    <property type="project" value="InterPro"/>
</dbReference>
<dbReference type="PROSITE" id="PS50011">
    <property type="entry name" value="PROTEIN_KINASE_DOM"/>
    <property type="match status" value="1"/>
</dbReference>
<feature type="domain" description="Protein kinase" evidence="1">
    <location>
        <begin position="1"/>
        <end position="80"/>
    </location>
</feature>
<evidence type="ECO:0000259" key="1">
    <source>
        <dbReference type="PROSITE" id="PS50011"/>
    </source>
</evidence>
<dbReference type="STRING" id="13706.A0A1X2HMV0"/>
<accession>A0A1X2HMV0</accession>
<dbReference type="InParanoid" id="A0A1X2HMV0"/>
<protein>
    <recommendedName>
        <fullName evidence="1">Protein kinase domain-containing protein</fullName>
    </recommendedName>
</protein>
<dbReference type="EMBL" id="MCGN01000002">
    <property type="protein sequence ID" value="ORZ00668.1"/>
    <property type="molecule type" value="Genomic_DNA"/>
</dbReference>
<comment type="caution">
    <text evidence="2">The sequence shown here is derived from an EMBL/GenBank/DDBJ whole genome shotgun (WGS) entry which is preliminary data.</text>
</comment>
<dbReference type="Pfam" id="PF00069">
    <property type="entry name" value="Pkinase"/>
    <property type="match status" value="1"/>
</dbReference>
<gene>
    <name evidence="2" type="ORF">BCR43DRAFT_540970</name>
</gene>
<proteinExistence type="predicted"/>
<dbReference type="AlphaFoldDB" id="A0A1X2HMV0"/>
<dbReference type="GO" id="GO:0005524">
    <property type="term" value="F:ATP binding"/>
    <property type="evidence" value="ECO:0007669"/>
    <property type="project" value="InterPro"/>
</dbReference>
<dbReference type="InterPro" id="IPR011009">
    <property type="entry name" value="Kinase-like_dom_sf"/>
</dbReference>
<evidence type="ECO:0000313" key="3">
    <source>
        <dbReference type="Proteomes" id="UP000242180"/>
    </source>
</evidence>
<feature type="non-terminal residue" evidence="2">
    <location>
        <position position="80"/>
    </location>
</feature>
<dbReference type="SUPFAM" id="SSF56112">
    <property type="entry name" value="Protein kinase-like (PK-like)"/>
    <property type="match status" value="1"/>
</dbReference>
<reference evidence="2 3" key="1">
    <citation type="submission" date="2016-07" db="EMBL/GenBank/DDBJ databases">
        <title>Pervasive Adenine N6-methylation of Active Genes in Fungi.</title>
        <authorList>
            <consortium name="DOE Joint Genome Institute"/>
            <person name="Mondo S.J."/>
            <person name="Dannebaum R.O."/>
            <person name="Kuo R.C."/>
            <person name="Labutti K."/>
            <person name="Haridas S."/>
            <person name="Kuo A."/>
            <person name="Salamov A."/>
            <person name="Ahrendt S.R."/>
            <person name="Lipzen A."/>
            <person name="Sullivan W."/>
            <person name="Andreopoulos W.B."/>
            <person name="Clum A."/>
            <person name="Lindquist E."/>
            <person name="Daum C."/>
            <person name="Ramamoorthy G.K."/>
            <person name="Gryganskyi A."/>
            <person name="Culley D."/>
            <person name="Magnuson J.K."/>
            <person name="James T.Y."/>
            <person name="O'Malley M.A."/>
            <person name="Stajich J.E."/>
            <person name="Spatafora J.W."/>
            <person name="Visel A."/>
            <person name="Grigoriev I.V."/>
        </authorList>
    </citation>
    <scope>NUCLEOTIDE SEQUENCE [LARGE SCALE GENOMIC DNA]</scope>
    <source>
        <strain evidence="2 3">NRRL 2496</strain>
    </source>
</reference>
<dbReference type="OrthoDB" id="504170at2759"/>
<evidence type="ECO:0000313" key="2">
    <source>
        <dbReference type="EMBL" id="ORZ00668.1"/>
    </source>
</evidence>
<dbReference type="Gene3D" id="1.10.510.10">
    <property type="entry name" value="Transferase(Phosphotransferase) domain 1"/>
    <property type="match status" value="1"/>
</dbReference>
<dbReference type="InterPro" id="IPR000719">
    <property type="entry name" value="Prot_kinase_dom"/>
</dbReference>
<dbReference type="Proteomes" id="UP000242180">
    <property type="component" value="Unassembled WGS sequence"/>
</dbReference>
<keyword evidence="3" id="KW-1185">Reference proteome</keyword>
<sequence>MNVISYQRLVREVALMEILDHQNVVHLYETYEAADSLYLIMEYVPRSKLNEYLQHRVDYMEMRPSFYFVKSWLSSTTATG</sequence>